<evidence type="ECO:0000313" key="1">
    <source>
        <dbReference type="EMBL" id="CDG96855.1"/>
    </source>
</evidence>
<reference evidence="1" key="1">
    <citation type="submission" date="2013-07" db="EMBL/GenBank/DDBJ databases">
        <title>Sub-species coevolution in mutualistic symbiosis.</title>
        <authorList>
            <person name="Murfin K."/>
            <person name="Klassen J."/>
            <person name="Lee M."/>
            <person name="Forst S."/>
            <person name="Stock P."/>
            <person name="Goodrich-Blair H."/>
        </authorList>
    </citation>
    <scope>NUCLEOTIDE SEQUENCE [LARGE SCALE GENOMIC DNA]</scope>
    <source>
        <strain evidence="1">Puntauvense</strain>
    </source>
</reference>
<protein>
    <submittedName>
        <fullName evidence="1">Uncharacterized protein</fullName>
    </submittedName>
</protein>
<dbReference type="AlphaFoldDB" id="A0A077NGB8"/>
<proteinExistence type="predicted"/>
<dbReference type="HOGENOM" id="CLU_3159450_0_0_6"/>
<comment type="caution">
    <text evidence="1">The sequence shown here is derived from an EMBL/GenBank/DDBJ whole genome shotgun (WGS) entry which is preliminary data.</text>
</comment>
<dbReference type="Proteomes" id="UP000028511">
    <property type="component" value="Unassembled WGS sequence"/>
</dbReference>
<gene>
    <name evidence="1" type="ORF">XBP1_2350003</name>
</gene>
<organism evidence="1">
    <name type="scientific">Xenorhabdus bovienii str. puntauvense</name>
    <dbReference type="NCBI Taxonomy" id="1398201"/>
    <lineage>
        <taxon>Bacteria</taxon>
        <taxon>Pseudomonadati</taxon>
        <taxon>Pseudomonadota</taxon>
        <taxon>Gammaproteobacteria</taxon>
        <taxon>Enterobacterales</taxon>
        <taxon>Morganellaceae</taxon>
        <taxon>Xenorhabdus</taxon>
    </lineage>
</organism>
<name>A0A077NGB8_XENBV</name>
<sequence>MKKSPTITSLTTSTDKRSASFFIVNAEFAFPFAYRALPFKVILTCHRG</sequence>
<accession>A0A077NGB8</accession>
<dbReference type="EMBL" id="CBSW010000152">
    <property type="protein sequence ID" value="CDG96855.1"/>
    <property type="molecule type" value="Genomic_DNA"/>
</dbReference>